<dbReference type="Pfam" id="PF00753">
    <property type="entry name" value="Lactamase_B"/>
    <property type="match status" value="1"/>
</dbReference>
<dbReference type="GO" id="GO:0030420">
    <property type="term" value="P:establishment of competence for transformation"/>
    <property type="evidence" value="ECO:0007669"/>
    <property type="project" value="InterPro"/>
</dbReference>
<dbReference type="InterPro" id="IPR035681">
    <property type="entry name" value="ComA-like_MBL"/>
</dbReference>
<dbReference type="InterPro" id="IPR036866">
    <property type="entry name" value="RibonucZ/Hydroxyglut_hydro"/>
</dbReference>
<dbReference type="PANTHER" id="PTHR30619">
    <property type="entry name" value="DNA INTERNALIZATION/COMPETENCE PROTEIN COMEC/REC2"/>
    <property type="match status" value="1"/>
</dbReference>
<feature type="transmembrane region" description="Helical" evidence="6">
    <location>
        <begin position="520"/>
        <end position="542"/>
    </location>
</feature>
<dbReference type="Gene3D" id="3.60.15.10">
    <property type="entry name" value="Ribonuclease Z/Hydroxyacylglutathione hydrolase-like"/>
    <property type="match status" value="1"/>
</dbReference>
<feature type="domain" description="ComEC/Rec2-related protein" evidence="8">
    <location>
        <begin position="243"/>
        <end position="506"/>
    </location>
</feature>
<feature type="transmembrane region" description="Helical" evidence="6">
    <location>
        <begin position="35"/>
        <end position="56"/>
    </location>
</feature>
<evidence type="ECO:0000256" key="3">
    <source>
        <dbReference type="ARBA" id="ARBA00022692"/>
    </source>
</evidence>
<dbReference type="Proteomes" id="UP000295788">
    <property type="component" value="Unassembled WGS sequence"/>
</dbReference>
<evidence type="ECO:0000259" key="9">
    <source>
        <dbReference type="Pfam" id="PF13567"/>
    </source>
</evidence>
<evidence type="ECO:0000256" key="1">
    <source>
        <dbReference type="ARBA" id="ARBA00004651"/>
    </source>
</evidence>
<keyword evidence="3 6" id="KW-0812">Transmembrane</keyword>
<evidence type="ECO:0000259" key="8">
    <source>
        <dbReference type="Pfam" id="PF03772"/>
    </source>
</evidence>
<keyword evidence="4 6" id="KW-1133">Transmembrane helix</keyword>
<gene>
    <name evidence="10" type="ORF">EDD72_10395</name>
</gene>
<dbReference type="GO" id="GO:0005886">
    <property type="term" value="C:plasma membrane"/>
    <property type="evidence" value="ECO:0007669"/>
    <property type="project" value="UniProtKB-SubCell"/>
</dbReference>
<feature type="transmembrane region" description="Helical" evidence="6">
    <location>
        <begin position="361"/>
        <end position="378"/>
    </location>
</feature>
<dbReference type="CDD" id="cd07731">
    <property type="entry name" value="ComA-like_MBL-fold"/>
    <property type="match status" value="1"/>
</dbReference>
<evidence type="ECO:0000256" key="6">
    <source>
        <dbReference type="SAM" id="Phobius"/>
    </source>
</evidence>
<dbReference type="AlphaFoldDB" id="A0A4R3KJR4"/>
<feature type="domain" description="Metallo-beta-lactamase" evidence="7">
    <location>
        <begin position="553"/>
        <end position="767"/>
    </location>
</feature>
<evidence type="ECO:0000259" key="7">
    <source>
        <dbReference type="Pfam" id="PF00753"/>
    </source>
</evidence>
<feature type="domain" description="DUF4131" evidence="9">
    <location>
        <begin position="35"/>
        <end position="200"/>
    </location>
</feature>
<dbReference type="InterPro" id="IPR004477">
    <property type="entry name" value="ComEC_N"/>
</dbReference>
<feature type="transmembrane region" description="Helical" evidence="6">
    <location>
        <begin position="262"/>
        <end position="286"/>
    </location>
</feature>
<dbReference type="RefSeq" id="WP_132767174.1">
    <property type="nucleotide sequence ID" value="NZ_SMAB01000003.1"/>
</dbReference>
<dbReference type="NCBIfam" id="TIGR00361">
    <property type="entry name" value="ComEC_Rec2"/>
    <property type="match status" value="1"/>
</dbReference>
<keyword evidence="2" id="KW-1003">Cell membrane</keyword>
<feature type="transmembrane region" description="Helical" evidence="6">
    <location>
        <begin position="453"/>
        <end position="472"/>
    </location>
</feature>
<evidence type="ECO:0000256" key="2">
    <source>
        <dbReference type="ARBA" id="ARBA00022475"/>
    </source>
</evidence>
<protein>
    <submittedName>
        <fullName evidence="10">Competence protein ComEC</fullName>
    </submittedName>
</protein>
<feature type="transmembrane region" description="Helical" evidence="6">
    <location>
        <begin position="12"/>
        <end position="28"/>
    </location>
</feature>
<dbReference type="OrthoDB" id="9761531at2"/>
<feature type="transmembrane region" description="Helical" evidence="6">
    <location>
        <begin position="487"/>
        <end position="504"/>
    </location>
</feature>
<feature type="transmembrane region" description="Helical" evidence="6">
    <location>
        <begin position="390"/>
        <end position="414"/>
    </location>
</feature>
<evidence type="ECO:0000313" key="11">
    <source>
        <dbReference type="Proteomes" id="UP000295788"/>
    </source>
</evidence>
<sequence length="818" mass="94833">MDLVRHFYKLKAPLILLSLVWAIGLLLGRDAEVSWIKLMIGILLSLVFFLFSLYFYYRRSNLWFVFLLFTFLYAGFNYMLAYQSQHQTQLPEDMVGKRLGIRGFLASEPVIDGKLVKFQVQPFSYQWQLQEKRIQTKEKLIVNLYLKKETDQEKVRKWANGMGITFYGILEKPSPARNPGQFDYSRYLANQNVYWQIAISDLGNVQVSQRISITYVFYLLQNQFSQLFDRYLTDPQSGFMKSLILGNRHDLSSEIRDSFSTLGLSHIIAISGLHLTILTLILSWLLANLGLSREKRGMITGIFLVSYMFLVGASASVIRATLMSLVTLYGLTFRKSFLSLQSIGITFLLMTLYNPKWIYDVGFQLSFVVTFFLIWGYPKVETMLRDKVPSLLLSTIAILIITQLASFPLLFYHFHQYSLLSWFANLLFVPIFSFAILPMGLLLLVLGLFHLPFAIWIGQVLDFLLKILFKVIADLSKLNGFEVYHHYSWWIVVLLYCILIWWLIRREIRDSFISYRVKRYLFFFEKVFLILSIGLWFGFILLSPEEARVTMIDVGQGDSFLIESPQGKSILIDSGGTLSFTKESEWEKRRDPFQVGEDIVLPYLHDQEIKVLDYAVLTHEDADHLEGYLALVDQIPIRWFIVGEGFPRTELGEELYTKLNQKQIPIKVVKKGESHLSLDQNSTITFLSLGLRPEEKENNQSLITYVKLYQTQFLFMGDLEQKGENQLIQNYSLSTVDFLKVGHHGSQTSTTPTLLDHLHPREALISVGMHNRYGHPSEEVISRLKENQIDIWRTDQDGAIIVHVNPKGYEIEKTLRKK</sequence>
<reference evidence="10 11" key="1">
    <citation type="submission" date="2019-03" db="EMBL/GenBank/DDBJ databases">
        <title>Genomic Encyclopedia of Type Strains, Phase IV (KMG-IV): sequencing the most valuable type-strain genomes for metagenomic binning, comparative biology and taxonomic classification.</title>
        <authorList>
            <person name="Goeker M."/>
        </authorList>
    </citation>
    <scope>NUCLEOTIDE SEQUENCE [LARGE SCALE GENOMIC DNA]</scope>
    <source>
        <strain evidence="10 11">DSM 23802</strain>
    </source>
</reference>
<name>A0A4R3KJR4_9BACI</name>
<dbReference type="PANTHER" id="PTHR30619:SF1">
    <property type="entry name" value="RECOMBINATION PROTEIN 2"/>
    <property type="match status" value="1"/>
</dbReference>
<dbReference type="EMBL" id="SMAB01000003">
    <property type="protein sequence ID" value="TCS83772.1"/>
    <property type="molecule type" value="Genomic_DNA"/>
</dbReference>
<evidence type="ECO:0000256" key="4">
    <source>
        <dbReference type="ARBA" id="ARBA00022989"/>
    </source>
</evidence>
<dbReference type="InterPro" id="IPR004797">
    <property type="entry name" value="Competence_ComEC/Rec2"/>
</dbReference>
<feature type="transmembrane region" description="Helical" evidence="6">
    <location>
        <begin position="62"/>
        <end position="80"/>
    </location>
</feature>
<feature type="transmembrane region" description="Helical" evidence="6">
    <location>
        <begin position="420"/>
        <end position="446"/>
    </location>
</feature>
<dbReference type="InterPro" id="IPR025405">
    <property type="entry name" value="DUF4131"/>
</dbReference>
<proteinExistence type="predicted"/>
<comment type="caution">
    <text evidence="10">The sequence shown here is derived from an EMBL/GenBank/DDBJ whole genome shotgun (WGS) entry which is preliminary data.</text>
</comment>
<organism evidence="10 11">
    <name type="scientific">Tepidibacillus fermentans</name>
    <dbReference type="NCBI Taxonomy" id="1281767"/>
    <lineage>
        <taxon>Bacteria</taxon>
        <taxon>Bacillati</taxon>
        <taxon>Bacillota</taxon>
        <taxon>Bacilli</taxon>
        <taxon>Bacillales</taxon>
        <taxon>Bacillaceae</taxon>
        <taxon>Tepidibacillus</taxon>
    </lineage>
</organism>
<accession>A0A4R3KJR4</accession>
<dbReference type="InterPro" id="IPR052159">
    <property type="entry name" value="Competence_DNA_uptake"/>
</dbReference>
<dbReference type="NCBIfam" id="TIGR00360">
    <property type="entry name" value="ComEC_N-term"/>
    <property type="match status" value="1"/>
</dbReference>
<comment type="subcellular location">
    <subcellularLocation>
        <location evidence="1">Cell membrane</location>
        <topology evidence="1">Multi-pass membrane protein</topology>
    </subcellularLocation>
</comment>
<feature type="transmembrane region" description="Helical" evidence="6">
    <location>
        <begin position="298"/>
        <end position="325"/>
    </location>
</feature>
<dbReference type="Pfam" id="PF03772">
    <property type="entry name" value="Competence"/>
    <property type="match status" value="1"/>
</dbReference>
<dbReference type="Pfam" id="PF13567">
    <property type="entry name" value="DUF4131"/>
    <property type="match status" value="1"/>
</dbReference>
<evidence type="ECO:0000256" key="5">
    <source>
        <dbReference type="ARBA" id="ARBA00023136"/>
    </source>
</evidence>
<keyword evidence="11" id="KW-1185">Reference proteome</keyword>
<evidence type="ECO:0000313" key="10">
    <source>
        <dbReference type="EMBL" id="TCS83772.1"/>
    </source>
</evidence>
<dbReference type="InterPro" id="IPR001279">
    <property type="entry name" value="Metallo-B-lactamas"/>
</dbReference>
<dbReference type="SUPFAM" id="SSF56281">
    <property type="entry name" value="Metallo-hydrolase/oxidoreductase"/>
    <property type="match status" value="1"/>
</dbReference>
<keyword evidence="5 6" id="KW-0472">Membrane</keyword>